<sequence length="282" mass="30641">MSFKTSEAAGYQSHYVDVDGLLTHYLESGNGRPLVLVHGGGAGADGWGNWSSCIARFATNFRVIVPDMPGFGRSAKPSPAVYPYDQASRNRHLAGFLTALNLRDVDLIGNSMGGATSLGLVIDHPEKVRRLVLMGSAGLAISNPNPELRARLTSYDHTHDGMRRLMRALGGPHFPIDEEMVAYRYALVSTPEARAAMDAVRGGKLTYDDAKISGVKTPTLVVGGKEDQVAVLARTYGYLELLPNSWGFVLPHVHHWVMMEAPEAFVAITTAFFNDQIFKVAV</sequence>
<dbReference type="SUPFAM" id="SSF53474">
    <property type="entry name" value="alpha/beta-Hydrolases"/>
    <property type="match status" value="1"/>
</dbReference>
<dbReference type="EMBL" id="FCOM02000035">
    <property type="protein sequence ID" value="SAL80804.1"/>
    <property type="molecule type" value="Genomic_DNA"/>
</dbReference>
<dbReference type="PRINTS" id="PR00111">
    <property type="entry name" value="ABHYDROLASE"/>
</dbReference>
<dbReference type="InterPro" id="IPR000073">
    <property type="entry name" value="AB_hydrolase_1"/>
</dbReference>
<gene>
    <name evidence="3" type="ORF">AWB74_05793</name>
</gene>
<organism evidence="3 4">
    <name type="scientific">Caballeronia arvi</name>
    <dbReference type="NCBI Taxonomy" id="1777135"/>
    <lineage>
        <taxon>Bacteria</taxon>
        <taxon>Pseudomonadati</taxon>
        <taxon>Pseudomonadota</taxon>
        <taxon>Betaproteobacteria</taxon>
        <taxon>Burkholderiales</taxon>
        <taxon>Burkholderiaceae</taxon>
        <taxon>Caballeronia</taxon>
    </lineage>
</organism>
<keyword evidence="1 3" id="KW-0378">Hydrolase</keyword>
<dbReference type="GO" id="GO:0016787">
    <property type="term" value="F:hydrolase activity"/>
    <property type="evidence" value="ECO:0007669"/>
    <property type="project" value="UniProtKB-KW"/>
</dbReference>
<dbReference type="InterPro" id="IPR050266">
    <property type="entry name" value="AB_hydrolase_sf"/>
</dbReference>
<dbReference type="OrthoDB" id="8957634at2"/>
<accession>A0A158KID3</accession>
<dbReference type="AlphaFoldDB" id="A0A158KID3"/>
<keyword evidence="4" id="KW-1185">Reference proteome</keyword>
<evidence type="ECO:0000313" key="4">
    <source>
        <dbReference type="Proteomes" id="UP000055019"/>
    </source>
</evidence>
<reference evidence="3" key="1">
    <citation type="submission" date="2016-01" db="EMBL/GenBank/DDBJ databases">
        <authorList>
            <person name="Peeters C."/>
        </authorList>
    </citation>
    <scope>NUCLEOTIDE SEQUENCE [LARGE SCALE GENOMIC DNA]</scope>
    <source>
        <strain evidence="3">LMG 29317</strain>
    </source>
</reference>
<dbReference type="PANTHER" id="PTHR43798">
    <property type="entry name" value="MONOACYLGLYCEROL LIPASE"/>
    <property type="match status" value="1"/>
</dbReference>
<name>A0A158KID3_9BURK</name>
<evidence type="ECO:0000259" key="2">
    <source>
        <dbReference type="Pfam" id="PF00561"/>
    </source>
</evidence>
<protein>
    <submittedName>
        <fullName evidence="3">Alpha/beta hydrolase</fullName>
    </submittedName>
</protein>
<proteinExistence type="predicted"/>
<comment type="caution">
    <text evidence="3">The sequence shown here is derived from an EMBL/GenBank/DDBJ whole genome shotgun (WGS) entry which is preliminary data.</text>
</comment>
<evidence type="ECO:0000256" key="1">
    <source>
        <dbReference type="ARBA" id="ARBA00022801"/>
    </source>
</evidence>
<dbReference type="RefSeq" id="WP_061150074.1">
    <property type="nucleotide sequence ID" value="NZ_FCOM02000035.1"/>
</dbReference>
<dbReference type="GO" id="GO:0016020">
    <property type="term" value="C:membrane"/>
    <property type="evidence" value="ECO:0007669"/>
    <property type="project" value="TreeGrafter"/>
</dbReference>
<dbReference type="Pfam" id="PF00561">
    <property type="entry name" value="Abhydrolase_1"/>
    <property type="match status" value="1"/>
</dbReference>
<dbReference type="Proteomes" id="UP000055019">
    <property type="component" value="Unassembled WGS sequence"/>
</dbReference>
<dbReference type="Gene3D" id="3.40.50.1820">
    <property type="entry name" value="alpha/beta hydrolase"/>
    <property type="match status" value="1"/>
</dbReference>
<evidence type="ECO:0000313" key="3">
    <source>
        <dbReference type="EMBL" id="SAL80804.1"/>
    </source>
</evidence>
<dbReference type="PANTHER" id="PTHR43798:SF31">
    <property type="entry name" value="AB HYDROLASE SUPERFAMILY PROTEIN YCLE"/>
    <property type="match status" value="1"/>
</dbReference>
<feature type="domain" description="AB hydrolase-1" evidence="2">
    <location>
        <begin position="33"/>
        <end position="262"/>
    </location>
</feature>
<dbReference type="InterPro" id="IPR029058">
    <property type="entry name" value="AB_hydrolase_fold"/>
</dbReference>